<comment type="similarity">
    <text evidence="2">Belongs to the autoinducer-2 exporter (AI-2E) (TC 2.A.86) family.</text>
</comment>
<dbReference type="PANTHER" id="PTHR21716">
    <property type="entry name" value="TRANSMEMBRANE PROTEIN"/>
    <property type="match status" value="1"/>
</dbReference>
<evidence type="ECO:0000256" key="6">
    <source>
        <dbReference type="SAM" id="Phobius"/>
    </source>
</evidence>
<evidence type="ECO:0000256" key="3">
    <source>
        <dbReference type="ARBA" id="ARBA00022692"/>
    </source>
</evidence>
<dbReference type="Proteomes" id="UP000192578">
    <property type="component" value="Unassembled WGS sequence"/>
</dbReference>
<dbReference type="InterPro" id="IPR002549">
    <property type="entry name" value="AI-2E-like"/>
</dbReference>
<feature type="transmembrane region" description="Helical" evidence="6">
    <location>
        <begin position="75"/>
        <end position="97"/>
    </location>
</feature>
<dbReference type="Pfam" id="PF01594">
    <property type="entry name" value="AI-2E_transport"/>
    <property type="match status" value="1"/>
</dbReference>
<proteinExistence type="inferred from homology"/>
<feature type="transmembrane region" description="Helical" evidence="6">
    <location>
        <begin position="711"/>
        <end position="729"/>
    </location>
</feature>
<evidence type="ECO:0000256" key="5">
    <source>
        <dbReference type="ARBA" id="ARBA00023136"/>
    </source>
</evidence>
<gene>
    <name evidence="7" type="ORF">BV898_10229</name>
</gene>
<name>A0A1W0WKE1_HYPEX</name>
<feature type="transmembrane region" description="Helical" evidence="6">
    <location>
        <begin position="766"/>
        <end position="783"/>
    </location>
</feature>
<feature type="transmembrane region" description="Helical" evidence="6">
    <location>
        <begin position="449"/>
        <end position="469"/>
    </location>
</feature>
<sequence>MPGSSVMEGFLNTINQRLVRPSLSLVSDAAQGVVDALPENQFRTALLNGFGQFFIVILVVAGYQLYVLLESFLQPLAWAVLTGTILFPFKTAIVGWGKFWVVRLKATQTPLALGLFSTPFILIDKGLVALGDIVLNIFHLHTTAILWALIIFAIMKLSQLLIYVARIDVIGTAYWFAGFSVRVAASDWVWLIVLVYVIPLIFLWRSEYKNILKSLAMPVEISIGIHLLAKFGFVAFPVIIFGSAIFGIGFLSELKLLIGRIKAGGPQGFVQSQIDSWGPFSVLSPWHFSWWPGLVGTKDHIISGQIESNRHVEPNMHLTVLEMRNGVVPGDIEHASDDNEGGSEADRYLKILFKIFLVVQLFQNAEFAPLLVFPTIYSWLRDNIPKSTVYQVARALVHEGIHQIKILMADRIEVLVPRSAAGLYQMALAGDRKVLAILEQSLDEAAANLMIGLMFVFLTFSGVFVTLQVHNETSYIVRLSGEFMNKTLTEHPEYLTWLPEGAQVQDRLQNSFDSLYTYGRQFVGDAIRGAVEGTNASSSDQIANEVLTMMDRIYFSLVAVKNETNTTELATTPAVDPTQVIAEGSEALLAQASNMFSWSFIVNYGYAHFETLYSVLNSVVVIVHENGTLIASMATSILSFVLQYFSQFLDFILNTVFFLAALSFLLSISEDRYYPLEKVSRITDYFPEVGNVANIIEQAISGIFNASFKMAAFYGIYTYTLLSIFGVYVCFMPSVVAGIFAVIPLFPTYIVCVPALLELMVIRQDYFLAALLAVGSYLPTTFVDEVMYQEVKTAHPYMFGLSVAGGLMTMGIEGVVVGPIVLCFFVIVIELSRMILKPPESVGTPSRNSRRSSHN</sequence>
<dbReference type="AlphaFoldDB" id="A0A1W0WKE1"/>
<keyword evidence="4 6" id="KW-1133">Transmembrane helix</keyword>
<protein>
    <submittedName>
        <fullName evidence="7">Transmembrane protein 245</fullName>
    </submittedName>
</protein>
<keyword evidence="5 6" id="KW-0472">Membrane</keyword>
<evidence type="ECO:0000313" key="7">
    <source>
        <dbReference type="EMBL" id="OQV15642.1"/>
    </source>
</evidence>
<feature type="transmembrane region" description="Helical" evidence="6">
    <location>
        <begin position="651"/>
        <end position="668"/>
    </location>
</feature>
<feature type="transmembrane region" description="Helical" evidence="6">
    <location>
        <begin position="227"/>
        <end position="251"/>
    </location>
</feature>
<dbReference type="EMBL" id="MTYJ01000086">
    <property type="protein sequence ID" value="OQV15642.1"/>
    <property type="molecule type" value="Genomic_DNA"/>
</dbReference>
<dbReference type="OrthoDB" id="5970161at2759"/>
<reference evidence="8" key="1">
    <citation type="submission" date="2017-01" db="EMBL/GenBank/DDBJ databases">
        <title>Comparative genomics of anhydrobiosis in the tardigrade Hypsibius dujardini.</title>
        <authorList>
            <person name="Yoshida Y."/>
            <person name="Koutsovoulos G."/>
            <person name="Laetsch D."/>
            <person name="Stevens L."/>
            <person name="Kumar S."/>
            <person name="Horikawa D."/>
            <person name="Ishino K."/>
            <person name="Komine S."/>
            <person name="Tomita M."/>
            <person name="Blaxter M."/>
            <person name="Arakawa K."/>
        </authorList>
    </citation>
    <scope>NUCLEOTIDE SEQUENCE [LARGE SCALE GENOMIC DNA]</scope>
    <source>
        <strain evidence="8">Z151</strain>
    </source>
</reference>
<evidence type="ECO:0000256" key="1">
    <source>
        <dbReference type="ARBA" id="ARBA00004141"/>
    </source>
</evidence>
<organism evidence="7 8">
    <name type="scientific">Hypsibius exemplaris</name>
    <name type="common">Freshwater tardigrade</name>
    <dbReference type="NCBI Taxonomy" id="2072580"/>
    <lineage>
        <taxon>Eukaryota</taxon>
        <taxon>Metazoa</taxon>
        <taxon>Ecdysozoa</taxon>
        <taxon>Tardigrada</taxon>
        <taxon>Eutardigrada</taxon>
        <taxon>Parachela</taxon>
        <taxon>Hypsibioidea</taxon>
        <taxon>Hypsibiidae</taxon>
        <taxon>Hypsibius</taxon>
    </lineage>
</organism>
<feature type="transmembrane region" description="Helical" evidence="6">
    <location>
        <begin position="803"/>
        <end position="829"/>
    </location>
</feature>
<comment type="caution">
    <text evidence="7">The sequence shown here is derived from an EMBL/GenBank/DDBJ whole genome shotgun (WGS) entry which is preliminary data.</text>
</comment>
<evidence type="ECO:0000313" key="8">
    <source>
        <dbReference type="Proteomes" id="UP000192578"/>
    </source>
</evidence>
<feature type="transmembrane region" description="Helical" evidence="6">
    <location>
        <begin position="109"/>
        <end position="127"/>
    </location>
</feature>
<dbReference type="PANTHER" id="PTHR21716:SF4">
    <property type="entry name" value="TRANSMEMBRANE PROTEIN 245"/>
    <property type="match status" value="1"/>
</dbReference>
<feature type="transmembrane region" description="Helical" evidence="6">
    <location>
        <begin position="50"/>
        <end position="69"/>
    </location>
</feature>
<dbReference type="GO" id="GO:0016020">
    <property type="term" value="C:membrane"/>
    <property type="evidence" value="ECO:0007669"/>
    <property type="project" value="UniProtKB-SubCell"/>
</dbReference>
<keyword evidence="3 6" id="KW-0812">Transmembrane</keyword>
<feature type="transmembrane region" description="Helical" evidence="6">
    <location>
        <begin position="188"/>
        <end position="206"/>
    </location>
</feature>
<keyword evidence="8" id="KW-1185">Reference proteome</keyword>
<feature type="transmembrane region" description="Helical" evidence="6">
    <location>
        <begin position="735"/>
        <end position="757"/>
    </location>
</feature>
<accession>A0A1W0WKE1</accession>
<evidence type="ECO:0000256" key="2">
    <source>
        <dbReference type="ARBA" id="ARBA00009773"/>
    </source>
</evidence>
<comment type="subcellular location">
    <subcellularLocation>
        <location evidence="1">Membrane</location>
        <topology evidence="1">Multi-pass membrane protein</topology>
    </subcellularLocation>
</comment>
<evidence type="ECO:0000256" key="4">
    <source>
        <dbReference type="ARBA" id="ARBA00022989"/>
    </source>
</evidence>